<gene>
    <name evidence="1" type="ORF">HMPREF0454_04563</name>
</gene>
<accession>G9YD65</accession>
<sequence length="46" mass="5073">AFTGVSMKLGIDRRAEYYTMLAEWSSQTGTEIASRIKARGLKGHAL</sequence>
<evidence type="ECO:0000313" key="2">
    <source>
        <dbReference type="Proteomes" id="UP000005959"/>
    </source>
</evidence>
<dbReference type="AlphaFoldDB" id="G9YD65"/>
<dbReference type="Proteomes" id="UP000005959">
    <property type="component" value="Unassembled WGS sequence"/>
</dbReference>
<feature type="non-terminal residue" evidence="1">
    <location>
        <position position="1"/>
    </location>
</feature>
<comment type="caution">
    <text evidence="1">The sequence shown here is derived from an EMBL/GenBank/DDBJ whole genome shotgun (WGS) entry which is preliminary data.</text>
</comment>
<proteinExistence type="predicted"/>
<name>G9YD65_HAFAL</name>
<dbReference type="HOGENOM" id="CLU_3177089_0_0_6"/>
<dbReference type="EMBL" id="AGCI01000108">
    <property type="protein sequence ID" value="EHM38049.1"/>
    <property type="molecule type" value="Genomic_DNA"/>
</dbReference>
<organism evidence="1 2">
    <name type="scientific">Hafnia alvei ATCC 51873</name>
    <dbReference type="NCBI Taxonomy" id="1002364"/>
    <lineage>
        <taxon>Bacteria</taxon>
        <taxon>Pseudomonadati</taxon>
        <taxon>Pseudomonadota</taxon>
        <taxon>Gammaproteobacteria</taxon>
        <taxon>Enterobacterales</taxon>
        <taxon>Hafniaceae</taxon>
        <taxon>Hafnia</taxon>
    </lineage>
</organism>
<reference evidence="1 2" key="1">
    <citation type="submission" date="2011-08" db="EMBL/GenBank/DDBJ databases">
        <authorList>
            <person name="Weinstock G."/>
            <person name="Sodergren E."/>
            <person name="Clifton S."/>
            <person name="Fulton L."/>
            <person name="Fulton B."/>
            <person name="Courtney L."/>
            <person name="Fronick C."/>
            <person name="Harrison M."/>
            <person name="Strong C."/>
            <person name="Farmer C."/>
            <person name="Delahaunty K."/>
            <person name="Markovic C."/>
            <person name="Hall O."/>
            <person name="Minx P."/>
            <person name="Tomlinson C."/>
            <person name="Mitreva M."/>
            <person name="Hou S."/>
            <person name="Chen J."/>
            <person name="Wollam A."/>
            <person name="Pepin K.H."/>
            <person name="Johnson M."/>
            <person name="Bhonagiri V."/>
            <person name="Zhang X."/>
            <person name="Suruliraj S."/>
            <person name="Warren W."/>
            <person name="Chinwalla A."/>
            <person name="Mardis E.R."/>
            <person name="Wilson R.K."/>
        </authorList>
    </citation>
    <scope>NUCLEOTIDE SEQUENCE [LARGE SCALE GENOMIC DNA]</scope>
    <source>
        <strain evidence="1 2">ATCC 51873</strain>
    </source>
</reference>
<protein>
    <submittedName>
        <fullName evidence="1">Uncharacterized protein</fullName>
    </submittedName>
</protein>
<evidence type="ECO:0000313" key="1">
    <source>
        <dbReference type="EMBL" id="EHM38049.1"/>
    </source>
</evidence>